<dbReference type="Gene3D" id="3.40.920.10">
    <property type="entry name" value="Pyruvate-ferredoxin oxidoreductase, PFOR, domain III"/>
    <property type="match status" value="1"/>
</dbReference>
<evidence type="ECO:0000259" key="2">
    <source>
        <dbReference type="Pfam" id="PF01558"/>
    </source>
</evidence>
<gene>
    <name evidence="3" type="ORF">C3F09_13085</name>
</gene>
<proteinExistence type="predicted"/>
<evidence type="ECO:0000313" key="3">
    <source>
        <dbReference type="EMBL" id="PWB67675.1"/>
    </source>
</evidence>
<dbReference type="InterPro" id="IPR052198">
    <property type="entry name" value="IorB_Oxidoreductase"/>
</dbReference>
<feature type="domain" description="Pyruvate/ketoisovalerate oxidoreductase catalytic" evidence="2">
    <location>
        <begin position="14"/>
        <end position="192"/>
    </location>
</feature>
<evidence type="ECO:0000256" key="1">
    <source>
        <dbReference type="ARBA" id="ARBA00023002"/>
    </source>
</evidence>
<keyword evidence="1" id="KW-0560">Oxidoreductase</keyword>
<comment type="caution">
    <text evidence="3">The sequence shown here is derived from an EMBL/GenBank/DDBJ whole genome shotgun (WGS) entry which is preliminary data.</text>
</comment>
<name>A0A855WWP2_9BACT</name>
<dbReference type="PANTHER" id="PTHR43854:SF1">
    <property type="entry name" value="INDOLEPYRUVATE OXIDOREDUCTASE SUBUNIT IORB"/>
    <property type="match status" value="1"/>
</dbReference>
<keyword evidence="3" id="KW-0670">Pyruvate</keyword>
<accession>A0A855WWP2</accession>
<dbReference type="Proteomes" id="UP000250918">
    <property type="component" value="Unassembled WGS sequence"/>
</dbReference>
<dbReference type="PANTHER" id="PTHR43854">
    <property type="entry name" value="INDOLEPYRUVATE OXIDOREDUCTASE SUBUNIT IORB"/>
    <property type="match status" value="1"/>
</dbReference>
<protein>
    <submittedName>
        <fullName evidence="3">Indolepyruvate oxidoreductase subunit beta</fullName>
    </submittedName>
</protein>
<dbReference type="InterPro" id="IPR019752">
    <property type="entry name" value="Pyrv/ketoisovalerate_OxRed_cat"/>
</dbReference>
<dbReference type="EMBL" id="PQAP01000235">
    <property type="protein sequence ID" value="PWB67675.1"/>
    <property type="molecule type" value="Genomic_DNA"/>
</dbReference>
<dbReference type="Pfam" id="PF01558">
    <property type="entry name" value="POR"/>
    <property type="match status" value="1"/>
</dbReference>
<dbReference type="NCBIfam" id="NF005322">
    <property type="entry name" value="PRK06853.1-2"/>
    <property type="match status" value="1"/>
</dbReference>
<dbReference type="InterPro" id="IPR002869">
    <property type="entry name" value="Pyrv_flavodox_OxRed_cen"/>
</dbReference>
<dbReference type="SUPFAM" id="SSF53323">
    <property type="entry name" value="Pyruvate-ferredoxin oxidoreductase, PFOR, domain III"/>
    <property type="match status" value="1"/>
</dbReference>
<reference evidence="3 4" key="1">
    <citation type="journal article" date="2018" name="ISME J.">
        <title>A methanotrophic archaeon couples anaerobic oxidation of methane to Fe(III) reduction.</title>
        <authorList>
            <person name="Cai C."/>
            <person name="Leu A.O."/>
            <person name="Xie G.J."/>
            <person name="Guo J."/>
            <person name="Feng Y."/>
            <person name="Zhao J.X."/>
            <person name="Tyson G.W."/>
            <person name="Yuan Z."/>
            <person name="Hu S."/>
        </authorList>
    </citation>
    <scope>NUCLEOTIDE SEQUENCE [LARGE SCALE GENOMIC DNA]</scope>
    <source>
        <strain evidence="3">FeB_12</strain>
    </source>
</reference>
<evidence type="ECO:0000313" key="4">
    <source>
        <dbReference type="Proteomes" id="UP000250918"/>
    </source>
</evidence>
<dbReference type="AlphaFoldDB" id="A0A855WWP2"/>
<organism evidence="3 4">
    <name type="scientific">candidate division GN15 bacterium</name>
    <dbReference type="NCBI Taxonomy" id="2072418"/>
    <lineage>
        <taxon>Bacteria</taxon>
        <taxon>candidate division GN15</taxon>
    </lineage>
</organism>
<sequence length="200" mass="21635">MNKQSFDILIVGVGGQGVLLASEIMSEVAMNAGLDVKKSEVHGMSQRGGVVSSHVRIAPVVYSPTIQEGQADILMSFEQAEGLRAINWLKADGTAIISQTQLVPAIVTSSKQYKYPYDAVDQMKKKTRNVIPVDADKIAAELGNPRLVNTVLMGVASGLMPFSEELWTQTIQSKVKPKLVDINIKAFRRGREIKLAAAGV</sequence>
<dbReference type="GO" id="GO:0016903">
    <property type="term" value="F:oxidoreductase activity, acting on the aldehyde or oxo group of donors"/>
    <property type="evidence" value="ECO:0007669"/>
    <property type="project" value="InterPro"/>
</dbReference>